<gene>
    <name evidence="2" type="ORF">PR048_033206</name>
</gene>
<feature type="compositionally biased region" description="Polar residues" evidence="1">
    <location>
        <begin position="74"/>
        <end position="85"/>
    </location>
</feature>
<feature type="region of interest" description="Disordered" evidence="1">
    <location>
        <begin position="249"/>
        <end position="275"/>
    </location>
</feature>
<sequence>MHVVVLSADALWRPSSYSRRYPSPAEVFPNPTEVARHRARNPGVVDYGIRVVDVVSDSSGHWSCASKVKKRGSNTDYSSPNQGKPSSIPGGVAPGFSHVGIVPGNGRRSAGLLGDLPFPLPVHSSAAPYSPRFNLLSALKTSLLRATQISYLTHSSGQVIGSRKSRSSCGPTGSSLAESSRVNVQAKQSGHLDLIKYYTIPLPQHITPQYNARCPRHGVYHSGARASHEAHPSQVSLCCADELATTSKQSQRELVGSESKTPHQHTTKRPGQKHCRFRTEKLARRETMPVTNHKDSKAEEFNRENFIFIYTSGQLIKNSADLLQFTRTSCRPVGRIDPQRCGLALILGKLSLRVFHASELTSHDHETRRPALQEVPIHDLQHEAPSTKWIATREIEES</sequence>
<keyword evidence="3" id="KW-1185">Reference proteome</keyword>
<proteinExistence type="predicted"/>
<evidence type="ECO:0000313" key="3">
    <source>
        <dbReference type="Proteomes" id="UP001159363"/>
    </source>
</evidence>
<reference evidence="2 3" key="1">
    <citation type="submission" date="2023-02" db="EMBL/GenBank/DDBJ databases">
        <title>LHISI_Scaffold_Assembly.</title>
        <authorList>
            <person name="Stuart O.P."/>
            <person name="Cleave R."/>
            <person name="Magrath M.J.L."/>
            <person name="Mikheyev A.S."/>
        </authorList>
    </citation>
    <scope>NUCLEOTIDE SEQUENCE [LARGE SCALE GENOMIC DNA]</scope>
    <source>
        <strain evidence="2">Daus_M_001</strain>
        <tissue evidence="2">Leg muscle</tissue>
    </source>
</reference>
<name>A0ABQ9FZL7_9NEOP</name>
<dbReference type="EMBL" id="JARBHB010000017">
    <property type="protein sequence ID" value="KAJ8865686.1"/>
    <property type="molecule type" value="Genomic_DNA"/>
</dbReference>
<protein>
    <submittedName>
        <fullName evidence="2">Uncharacterized protein</fullName>
    </submittedName>
</protein>
<evidence type="ECO:0000256" key="1">
    <source>
        <dbReference type="SAM" id="MobiDB-lite"/>
    </source>
</evidence>
<feature type="region of interest" description="Disordered" evidence="1">
    <location>
        <begin position="66"/>
        <end position="90"/>
    </location>
</feature>
<dbReference type="Proteomes" id="UP001159363">
    <property type="component" value="Chromosome 16"/>
</dbReference>
<organism evidence="2 3">
    <name type="scientific">Dryococelus australis</name>
    <dbReference type="NCBI Taxonomy" id="614101"/>
    <lineage>
        <taxon>Eukaryota</taxon>
        <taxon>Metazoa</taxon>
        <taxon>Ecdysozoa</taxon>
        <taxon>Arthropoda</taxon>
        <taxon>Hexapoda</taxon>
        <taxon>Insecta</taxon>
        <taxon>Pterygota</taxon>
        <taxon>Neoptera</taxon>
        <taxon>Polyneoptera</taxon>
        <taxon>Phasmatodea</taxon>
        <taxon>Verophasmatodea</taxon>
        <taxon>Anareolatae</taxon>
        <taxon>Phasmatidae</taxon>
        <taxon>Eurycanthinae</taxon>
        <taxon>Dryococelus</taxon>
    </lineage>
</organism>
<feature type="compositionally biased region" description="Basic residues" evidence="1">
    <location>
        <begin position="262"/>
        <end position="275"/>
    </location>
</feature>
<accession>A0ABQ9FZL7</accession>
<evidence type="ECO:0000313" key="2">
    <source>
        <dbReference type="EMBL" id="KAJ8865686.1"/>
    </source>
</evidence>
<comment type="caution">
    <text evidence="2">The sequence shown here is derived from an EMBL/GenBank/DDBJ whole genome shotgun (WGS) entry which is preliminary data.</text>
</comment>